<sequence>MKLTNKLKFVLFSVMCAASYSAVARDKTESGRDSASQEIRALFKSQDEANWSGATPEQLAHRFYTEDAIIIGEGETKTERGMKDAITALVNWNAYLGPGGNKACHFEVLDPIIASGDMASVFATLSCKANPPKREKPEAIRQLFVLKRTAQGWRVAQEMWQMGTMEH</sequence>
<keyword evidence="2" id="KW-1185">Reference proteome</keyword>
<reference evidence="1" key="1">
    <citation type="submission" date="2024-11" db="EMBL/GenBank/DDBJ databases">
        <title>Description of Massilia orientalis sp. nov., isolated from rhizosphere soil of Ageratina adenophora.</title>
        <authorList>
            <person name="Wang Y."/>
        </authorList>
    </citation>
    <scope>NUCLEOTIDE SEQUENCE</scope>
    <source>
        <strain evidence="1">YIM B02787</strain>
    </source>
</reference>
<name>A0ACC7MLN3_9BURK</name>
<protein>
    <submittedName>
        <fullName evidence="1">YybH family protein</fullName>
    </submittedName>
</protein>
<dbReference type="Proteomes" id="UP001168096">
    <property type="component" value="Unassembled WGS sequence"/>
</dbReference>
<comment type="caution">
    <text evidence="1">The sequence shown here is derived from an EMBL/GenBank/DDBJ whole genome shotgun (WGS) entry which is preliminary data.</text>
</comment>
<gene>
    <name evidence="1" type="ORF">QPK29_032805</name>
</gene>
<evidence type="ECO:0000313" key="1">
    <source>
        <dbReference type="EMBL" id="MFJ1472509.1"/>
    </source>
</evidence>
<accession>A0ACC7MLN3</accession>
<dbReference type="EMBL" id="JASNRB020000052">
    <property type="protein sequence ID" value="MFJ1472509.1"/>
    <property type="molecule type" value="Genomic_DNA"/>
</dbReference>
<organism evidence="1 2">
    <name type="scientific">Massilia orientalis</name>
    <dbReference type="NCBI Taxonomy" id="3050128"/>
    <lineage>
        <taxon>Bacteria</taxon>
        <taxon>Pseudomonadati</taxon>
        <taxon>Pseudomonadota</taxon>
        <taxon>Betaproteobacteria</taxon>
        <taxon>Burkholderiales</taxon>
        <taxon>Oxalobacteraceae</taxon>
        <taxon>Telluria group</taxon>
        <taxon>Massilia</taxon>
    </lineage>
</organism>
<proteinExistence type="predicted"/>
<evidence type="ECO:0000313" key="2">
    <source>
        <dbReference type="Proteomes" id="UP001168096"/>
    </source>
</evidence>